<keyword evidence="4" id="KW-1185">Reference proteome</keyword>
<dbReference type="SMART" id="SM00332">
    <property type="entry name" value="PP2Cc"/>
    <property type="match status" value="1"/>
</dbReference>
<dbReference type="CDD" id="cd00143">
    <property type="entry name" value="PP2Cc"/>
    <property type="match status" value="1"/>
</dbReference>
<evidence type="ECO:0000313" key="4">
    <source>
        <dbReference type="Proteomes" id="UP000822476"/>
    </source>
</evidence>
<sequence>MDPVSFARSLAGKFDFNDKKTPNDKPTIRLRPVLRLVLRKHVIPYVLSIADKHAFTTTGESISFICLLSSVWNYLSELLRSEKKDSFDYNTVHSLSLDCLRKAVELCLSSDSLLKLSAAFTPWTSLGVSVDVSSVMNRRRRQEDRWFATADLFNYVLGVAQNGSKLSAVGSTKVAPVFAVGVFDGHNGPEAAEHCSHLAPYLLSLGLKRQAGKDTVPLTDLLAYVFYELNLSLNEGKREGLWSSGTTATVCAFQGDHIYTAWVGDSQAWLVYMPADDDSNLPKNSHPTSNNTATGRTPNSVSHLQSVSTKKSPPPKSPRISRRGLCPLQRQHTSCNECDATGDRNSGSGVETRETSAIMFDKAFTTGQAVALTDSIHRPEFAPEFVSVIRNGGAVSLEVAAADDHPSPNSPSVQNVFRNVQRSLTPMVDAKSFEVPQLSNSNLVDCRVGGLLCVSRALGDDQTVAGMSSLPSVTVWKPGKPTCRQPMCLVVASDGLWDTDNCSESDVAECAQKWFKKYRNSDGHVENGLARELTQMAVDNGASDNVTCVVVWLNRWTANWKNAETSIDVPYCSKNVRWPRGNRTISLVDFASPYQLKVRGPNQGPPLGGVRSDDPLDQRNSMFSGDVFHSRARCSSPPRYKSSSPPPPLVNK</sequence>
<dbReference type="SUPFAM" id="SSF81606">
    <property type="entry name" value="PP2C-like"/>
    <property type="match status" value="1"/>
</dbReference>
<gene>
    <name evidence="3" type="ORF">EG68_04642</name>
</gene>
<dbReference type="PANTHER" id="PTHR47992">
    <property type="entry name" value="PROTEIN PHOSPHATASE"/>
    <property type="match status" value="1"/>
</dbReference>
<feature type="region of interest" description="Disordered" evidence="1">
    <location>
        <begin position="598"/>
        <end position="652"/>
    </location>
</feature>
<comment type="caution">
    <text evidence="3">The sequence shown here is derived from an EMBL/GenBank/DDBJ whole genome shotgun (WGS) entry which is preliminary data.</text>
</comment>
<dbReference type="PROSITE" id="PS51746">
    <property type="entry name" value="PPM_2"/>
    <property type="match status" value="1"/>
</dbReference>
<evidence type="ECO:0000313" key="3">
    <source>
        <dbReference type="EMBL" id="KAF7257451.1"/>
    </source>
</evidence>
<dbReference type="Proteomes" id="UP000822476">
    <property type="component" value="Unassembled WGS sequence"/>
</dbReference>
<organism evidence="3 4">
    <name type="scientific">Paragonimus skrjabini miyazakii</name>
    <dbReference type="NCBI Taxonomy" id="59628"/>
    <lineage>
        <taxon>Eukaryota</taxon>
        <taxon>Metazoa</taxon>
        <taxon>Spiralia</taxon>
        <taxon>Lophotrochozoa</taxon>
        <taxon>Platyhelminthes</taxon>
        <taxon>Trematoda</taxon>
        <taxon>Digenea</taxon>
        <taxon>Plagiorchiida</taxon>
        <taxon>Troglotremata</taxon>
        <taxon>Troglotrematidae</taxon>
        <taxon>Paragonimus</taxon>
    </lineage>
</organism>
<feature type="domain" description="PPM-type phosphatase" evidence="2">
    <location>
        <begin position="129"/>
        <end position="553"/>
    </location>
</feature>
<name>A0A8S9YWV1_9TREM</name>
<dbReference type="AlphaFoldDB" id="A0A8S9YWV1"/>
<dbReference type="InterPro" id="IPR015655">
    <property type="entry name" value="PP2C"/>
</dbReference>
<reference evidence="3" key="1">
    <citation type="submission" date="2019-07" db="EMBL/GenBank/DDBJ databases">
        <title>Annotation for the trematode Paragonimus miyazaki's.</title>
        <authorList>
            <person name="Choi Y.-J."/>
        </authorList>
    </citation>
    <scope>NUCLEOTIDE SEQUENCE</scope>
    <source>
        <strain evidence="3">Japan</strain>
    </source>
</reference>
<feature type="compositionally biased region" description="Polar residues" evidence="1">
    <location>
        <begin position="281"/>
        <end position="309"/>
    </location>
</feature>
<dbReference type="InterPro" id="IPR036457">
    <property type="entry name" value="PPM-type-like_dom_sf"/>
</dbReference>
<dbReference type="GO" id="GO:0004722">
    <property type="term" value="F:protein serine/threonine phosphatase activity"/>
    <property type="evidence" value="ECO:0007669"/>
    <property type="project" value="InterPro"/>
</dbReference>
<feature type="region of interest" description="Disordered" evidence="1">
    <location>
        <begin position="280"/>
        <end position="323"/>
    </location>
</feature>
<dbReference type="InterPro" id="IPR001932">
    <property type="entry name" value="PPM-type_phosphatase-like_dom"/>
</dbReference>
<accession>A0A8S9YWV1</accession>
<dbReference type="Gene3D" id="3.60.40.10">
    <property type="entry name" value="PPM-type phosphatase domain"/>
    <property type="match status" value="1"/>
</dbReference>
<dbReference type="EMBL" id="JTDE01002378">
    <property type="protein sequence ID" value="KAF7257451.1"/>
    <property type="molecule type" value="Genomic_DNA"/>
</dbReference>
<proteinExistence type="predicted"/>
<evidence type="ECO:0000256" key="1">
    <source>
        <dbReference type="SAM" id="MobiDB-lite"/>
    </source>
</evidence>
<evidence type="ECO:0000259" key="2">
    <source>
        <dbReference type="PROSITE" id="PS51746"/>
    </source>
</evidence>
<dbReference type="OrthoDB" id="10264738at2759"/>
<protein>
    <recommendedName>
        <fullName evidence="2">PPM-type phosphatase domain-containing protein</fullName>
    </recommendedName>
</protein>
<dbReference type="Pfam" id="PF00481">
    <property type="entry name" value="PP2C"/>
    <property type="match status" value="2"/>
</dbReference>